<comment type="caution">
    <text evidence="2">The sequence shown here is derived from an EMBL/GenBank/DDBJ whole genome shotgun (WGS) entry which is preliminary data.</text>
</comment>
<gene>
    <name evidence="2" type="ORF">BAZ10_11405</name>
</gene>
<dbReference type="RefSeq" id="WP_078773118.1">
    <property type="nucleotide sequence ID" value="NZ_CBCSBR010000061.1"/>
</dbReference>
<organism evidence="2 3">
    <name type="scientific">Elizabethkingia occulta</name>
    <dbReference type="NCBI Taxonomy" id="1867263"/>
    <lineage>
        <taxon>Bacteria</taxon>
        <taxon>Pseudomonadati</taxon>
        <taxon>Bacteroidota</taxon>
        <taxon>Flavobacteriia</taxon>
        <taxon>Flavobacteriales</taxon>
        <taxon>Weeksellaceae</taxon>
        <taxon>Elizabethkingia</taxon>
    </lineage>
</organism>
<evidence type="ECO:0000313" key="3">
    <source>
        <dbReference type="Proteomes" id="UP000190813"/>
    </source>
</evidence>
<keyword evidence="3" id="KW-1185">Reference proteome</keyword>
<sequence length="66" mass="7110">MMKNDKETLCKKEYVPPVLMTLFIEMECGIAANSATLNPGDINTPPTPGVGDWNDGGNTGNGDYDF</sequence>
<accession>A0A1T3M9X9</accession>
<feature type="region of interest" description="Disordered" evidence="1">
    <location>
        <begin position="36"/>
        <end position="66"/>
    </location>
</feature>
<name>A0A1T3M9X9_9FLAO</name>
<reference evidence="2 3" key="1">
    <citation type="submission" date="2016-06" db="EMBL/GenBank/DDBJ databases">
        <title>Revisiting the taxonomy of the Elizabethkingia Genus based on Whole-Genome Sequencing, Optical Mapping, and MALDI-TOF.</title>
        <authorList>
            <person name="Nicholson A.C."/>
        </authorList>
    </citation>
    <scope>NUCLEOTIDE SEQUENCE [LARGE SCALE GENOMIC DNA]</scope>
    <source>
        <strain evidence="2 3">G4070</strain>
    </source>
</reference>
<feature type="compositionally biased region" description="Low complexity" evidence="1">
    <location>
        <begin position="49"/>
        <end position="66"/>
    </location>
</feature>
<dbReference type="EMBL" id="MAHX01000021">
    <property type="protein sequence ID" value="OPC61070.1"/>
    <property type="molecule type" value="Genomic_DNA"/>
</dbReference>
<protein>
    <submittedName>
        <fullName evidence="2">Uncharacterized protein</fullName>
    </submittedName>
</protein>
<evidence type="ECO:0000313" key="2">
    <source>
        <dbReference type="EMBL" id="OPC61070.1"/>
    </source>
</evidence>
<proteinExistence type="predicted"/>
<dbReference type="Proteomes" id="UP000190813">
    <property type="component" value="Unassembled WGS sequence"/>
</dbReference>
<dbReference type="AlphaFoldDB" id="A0A1T3M9X9"/>
<evidence type="ECO:0000256" key="1">
    <source>
        <dbReference type="SAM" id="MobiDB-lite"/>
    </source>
</evidence>